<dbReference type="Proteomes" id="UP000023566">
    <property type="component" value="Chromosome"/>
</dbReference>
<keyword evidence="1" id="KW-1133">Transmembrane helix</keyword>
<dbReference type="EMBL" id="AOTZ01000006">
    <property type="protein sequence ID" value="EZP75916.1"/>
    <property type="molecule type" value="Genomic_DNA"/>
</dbReference>
<dbReference type="Pfam" id="PF07307">
    <property type="entry name" value="HEPPP_synt_1"/>
    <property type="match status" value="1"/>
</dbReference>
<accession>A0ABC9VC78</accession>
<dbReference type="AlphaFoldDB" id="A0ABC9VC78"/>
<evidence type="ECO:0000256" key="1">
    <source>
        <dbReference type="SAM" id="Phobius"/>
    </source>
</evidence>
<keyword evidence="1" id="KW-0472">Membrane</keyword>
<sequence>MYYFYETRAFTKKLWYNYSVVLYANFCGTRVMILKHIMKKIALLKEQIERFLHHSYLFEHIPARQIDEDRILLSLSVLEDADIAPEKVDHYIIPMMLVQIALDTHDEVTNSVSEENDLKTQQLVVLAGDLYSGLYYDYLAKLNEIPLIRLFAEAIRDINEHKVRLYQKDIERIETLFDSVGTIESALICKMATHFSTPVWRKFSYYYLLLRRLNLEKETFVRSGSSVLFEQMENIIFPKSKTVTKEQKQYLLHICNRYIDHCKEALLNAKLQVNEMLQIRISELTGGFSTIAKKTVEEG</sequence>
<protein>
    <submittedName>
        <fullName evidence="2">Trans-hexaprenyltranstransferase</fullName>
    </submittedName>
</protein>
<proteinExistence type="predicted"/>
<organism evidence="2 3">
    <name type="scientific">Parageobacillus genomosp. 1</name>
    <dbReference type="NCBI Taxonomy" id="1295642"/>
    <lineage>
        <taxon>Bacteria</taxon>
        <taxon>Bacillati</taxon>
        <taxon>Bacillota</taxon>
        <taxon>Bacilli</taxon>
        <taxon>Bacillales</taxon>
        <taxon>Anoxybacillaceae</taxon>
        <taxon>Parageobacillus</taxon>
    </lineage>
</organism>
<feature type="transmembrane region" description="Helical" evidence="1">
    <location>
        <begin position="15"/>
        <end position="33"/>
    </location>
</feature>
<keyword evidence="1" id="KW-0812">Transmembrane</keyword>
<evidence type="ECO:0000313" key="2">
    <source>
        <dbReference type="EMBL" id="EZP75916.1"/>
    </source>
</evidence>
<dbReference type="InterPro" id="IPR009920">
    <property type="entry name" value="HEPPP_synth_su1"/>
</dbReference>
<reference evidence="2 3" key="1">
    <citation type="journal article" date="2014" name="Appl. Microbiol. Biotechnol.">
        <title>Transformable facultative thermophile Geobacillus stearothermophilus NUB3621 as a host strain for metabolic engineering.</title>
        <authorList>
            <person name="Blanchard K."/>
            <person name="Robic S."/>
            <person name="Matsumura I."/>
        </authorList>
    </citation>
    <scope>NUCLEOTIDE SEQUENCE [LARGE SCALE GENOMIC DNA]</scope>
    <source>
        <strain evidence="2 3">NUB3621</strain>
    </source>
</reference>
<gene>
    <name evidence="2" type="ORF">H839_11604</name>
</gene>
<name>A0ABC9VC78_9BACL</name>
<evidence type="ECO:0000313" key="3">
    <source>
        <dbReference type="Proteomes" id="UP000023566"/>
    </source>
</evidence>
<comment type="caution">
    <text evidence="2">The sequence shown here is derived from an EMBL/GenBank/DDBJ whole genome shotgun (WGS) entry which is preliminary data.</text>
</comment>
<dbReference type="Gene3D" id="1.20.120.1450">
    <property type="match status" value="1"/>
</dbReference>
<keyword evidence="3" id="KW-1185">Reference proteome</keyword>